<dbReference type="AlphaFoldDB" id="A0A1L8CLJ0"/>
<evidence type="ECO:0000259" key="1">
    <source>
        <dbReference type="Pfam" id="PF04028"/>
    </source>
</evidence>
<dbReference type="STRING" id="1921010.MMIC_P0745"/>
<dbReference type="Proteomes" id="UP000231632">
    <property type="component" value="Unassembled WGS sequence"/>
</dbReference>
<keyword evidence="3" id="KW-1185">Reference proteome</keyword>
<accession>A0A1L8CLJ0</accession>
<protein>
    <recommendedName>
        <fullName evidence="1">DUF374 domain-containing protein</fullName>
    </recommendedName>
</protein>
<reference evidence="2 3" key="1">
    <citation type="journal article" date="2017" name="Arch. Microbiol.">
        <title>Mariprofundus micogutta sp. nov., a novel iron-oxidizing zetaproteobacterium isolated from a deep-sea hydrothermal field at the Bayonnaise knoll of the Izu-Ogasawara arc, and a description of Mariprofundales ord. nov. and Zetaproteobacteria classis nov.</title>
        <authorList>
            <person name="Makita H."/>
            <person name="Tanaka E."/>
            <person name="Mitsunobu S."/>
            <person name="Miyazaki M."/>
            <person name="Nunoura T."/>
            <person name="Uematsu K."/>
            <person name="Takaki Y."/>
            <person name="Nishi S."/>
            <person name="Shimamura S."/>
            <person name="Takai K."/>
        </authorList>
    </citation>
    <scope>NUCLEOTIDE SEQUENCE [LARGE SCALE GENOMIC DNA]</scope>
    <source>
        <strain evidence="2 3">ET2</strain>
    </source>
</reference>
<dbReference type="SUPFAM" id="SSF69593">
    <property type="entry name" value="Glycerol-3-phosphate (1)-acyltransferase"/>
    <property type="match status" value="1"/>
</dbReference>
<dbReference type="CDD" id="cd07983">
    <property type="entry name" value="LPLAT_DUF374-like"/>
    <property type="match status" value="1"/>
</dbReference>
<name>A0A1L8CLJ0_9PROT</name>
<dbReference type="EMBL" id="BDFD01000004">
    <property type="protein sequence ID" value="GAV19787.1"/>
    <property type="molecule type" value="Genomic_DNA"/>
</dbReference>
<comment type="caution">
    <text evidence="2">The sequence shown here is derived from an EMBL/GenBank/DDBJ whole genome shotgun (WGS) entry which is preliminary data.</text>
</comment>
<dbReference type="Pfam" id="PF04028">
    <property type="entry name" value="DUF374"/>
    <property type="match status" value="1"/>
</dbReference>
<dbReference type="InterPro" id="IPR007172">
    <property type="entry name" value="DUF374"/>
</dbReference>
<gene>
    <name evidence="2" type="ORF">MMIC_P0745</name>
</gene>
<proteinExistence type="predicted"/>
<organism evidence="2 3">
    <name type="scientific">Mariprofundus micogutta</name>
    <dbReference type="NCBI Taxonomy" id="1921010"/>
    <lineage>
        <taxon>Bacteria</taxon>
        <taxon>Pseudomonadati</taxon>
        <taxon>Pseudomonadota</taxon>
        <taxon>Candidatius Mariprofundia</taxon>
        <taxon>Mariprofundales</taxon>
        <taxon>Mariprofundaceae</taxon>
        <taxon>Mariprofundus</taxon>
    </lineage>
</organism>
<evidence type="ECO:0000313" key="2">
    <source>
        <dbReference type="EMBL" id="GAV19787.1"/>
    </source>
</evidence>
<sequence length="221" mass="25621">MVKWIHKGVKDRFITWIVPRLIKYIFLFLEKSIRWEVVGEDYSRDDPKRYLYAFWHARLLMIPKMSRGGIWHGYMLISSHRDGGFIADTIHLLGIETVRGSSTRGGAKAMLRMVRAVREEGRHLGITPDGPKGPREKVQKGTIQLAMKTGLPVVPVCYATSRYWRVNSWDRFYIPKPFTRGVFVIGDPVVVSEEDDFDESLQRVQLAMDEAQSKADRYFNK</sequence>
<evidence type="ECO:0000313" key="3">
    <source>
        <dbReference type="Proteomes" id="UP000231632"/>
    </source>
</evidence>
<feature type="domain" description="DUF374" evidence="1">
    <location>
        <begin position="73"/>
        <end position="135"/>
    </location>
</feature>